<dbReference type="Pfam" id="PF00890">
    <property type="entry name" value="FAD_binding_2"/>
    <property type="match status" value="1"/>
</dbReference>
<evidence type="ECO:0000256" key="16">
    <source>
        <dbReference type="RuleBase" id="RU003968"/>
    </source>
</evidence>
<dbReference type="EMBL" id="SZQL01000001">
    <property type="protein sequence ID" value="TKK71851.1"/>
    <property type="molecule type" value="Genomic_DNA"/>
</dbReference>
<evidence type="ECO:0000256" key="6">
    <source>
        <dbReference type="ARBA" id="ARBA00023002"/>
    </source>
</evidence>
<dbReference type="RefSeq" id="WP_137260091.1">
    <property type="nucleotide sequence ID" value="NZ_SZQL01000001.1"/>
</dbReference>
<evidence type="ECO:0000256" key="4">
    <source>
        <dbReference type="ARBA" id="ARBA00022630"/>
    </source>
</evidence>
<dbReference type="GO" id="GO:0004769">
    <property type="term" value="F:steroid Delta-isomerase activity"/>
    <property type="evidence" value="ECO:0007669"/>
    <property type="project" value="UniProtKB-EC"/>
</dbReference>
<evidence type="ECO:0000256" key="13">
    <source>
        <dbReference type="ARBA" id="ARBA00049723"/>
    </source>
</evidence>
<evidence type="ECO:0000256" key="10">
    <source>
        <dbReference type="ARBA" id="ARBA00023235"/>
    </source>
</evidence>
<accession>A0A4U3L950</accession>
<protein>
    <recommendedName>
        <fullName evidence="14">Cholesterol oxidase</fullName>
        <ecNumber evidence="13">1.1.3.6</ecNumber>
        <ecNumber evidence="11">5.3.3.1</ecNumber>
    </recommendedName>
    <alternativeName>
        <fullName evidence="15">Cholesterol isomerase</fullName>
    </alternativeName>
</protein>
<evidence type="ECO:0000256" key="11">
    <source>
        <dbReference type="ARBA" id="ARBA00038856"/>
    </source>
</evidence>
<evidence type="ECO:0000256" key="15">
    <source>
        <dbReference type="ARBA" id="ARBA00049778"/>
    </source>
</evidence>
<keyword evidence="10" id="KW-0413">Isomerase</keyword>
<dbReference type="EC" id="5.3.3.1" evidence="11"/>
<evidence type="ECO:0000256" key="9">
    <source>
        <dbReference type="ARBA" id="ARBA00023221"/>
    </source>
</evidence>
<evidence type="ECO:0000256" key="14">
    <source>
        <dbReference type="ARBA" id="ARBA00049744"/>
    </source>
</evidence>
<evidence type="ECO:0000256" key="7">
    <source>
        <dbReference type="ARBA" id="ARBA00023098"/>
    </source>
</evidence>
<dbReference type="AlphaFoldDB" id="A0A4U3L950"/>
<keyword evidence="9" id="KW-0753">Steroid metabolism</keyword>
<organism evidence="18 19">
    <name type="scientific">Ilyomonas limi</name>
    <dbReference type="NCBI Taxonomy" id="2575867"/>
    <lineage>
        <taxon>Bacteria</taxon>
        <taxon>Pseudomonadati</taxon>
        <taxon>Bacteroidota</taxon>
        <taxon>Chitinophagia</taxon>
        <taxon>Chitinophagales</taxon>
        <taxon>Chitinophagaceae</taxon>
        <taxon>Ilyomonas</taxon>
    </lineage>
</organism>
<reference evidence="18 19" key="1">
    <citation type="submission" date="2019-05" db="EMBL/GenBank/DDBJ databases">
        <title>Panacibacter sp. strain 17mud1-8 Genome sequencing and assembly.</title>
        <authorList>
            <person name="Chhetri G."/>
        </authorList>
    </citation>
    <scope>NUCLEOTIDE SEQUENCE [LARGE SCALE GENOMIC DNA]</scope>
    <source>
        <strain evidence="18 19">17mud1-8</strain>
    </source>
</reference>
<evidence type="ECO:0000313" key="18">
    <source>
        <dbReference type="EMBL" id="TKK71851.1"/>
    </source>
</evidence>
<dbReference type="OrthoDB" id="1154541at2"/>
<dbReference type="InterPro" id="IPR003953">
    <property type="entry name" value="FAD-dep_OxRdtase_2_FAD-bd"/>
</dbReference>
<sequence>MRKLSKHISELRPSYDVVIIGSGYGGSIAAARFARAGLQVCLLEKGKEMQPGDFPDNMSEAAKEMQVNADSRTATGNGLYEFHISEDITVFKGCGLGGTSLVNANVAIKPVERVFEDTRWPTAIRNDRKSLEEGYGKAAQVLAPQPYPVNAPGYPELAKTKALKKSAAAMKEPFSYVDINVSFADGPNSVGYEQHKCNNCGDCVTGCNHGAKNMLIMNYLPDAVNHGAEIFCNVDAKYVERSGDDWLVYFDLFHACRDVFNAPLLFVRATKLVIVAGGALGSTEFLLRSKEKGLSVSPMLGKHFTGNGDVLGFGYNCCEPINGMGKGSHFGDAKLKPVGPCITGVIDMRDKPNLADGMTFEEGSIPGPIASFVSRSLLGLTVLRHLEGASFWDKMKATMRRWVSEWRGPYYGATNNMQTYLIMSHDDGNGEMNLKKGRLNIEWKDVGRQPIFEKASKAMEDATKALSGVYVKDVVWNKELNYKLITVHPLGGCCMGDSASTGVTNHIGNVFTGSNGTTHPGLHVLDGSIVPLPLGTNPLFTISAVTERACKIIIQQMGLQATEDYPPIHLADVGYVPAVQFTETMKGFFSTKETDDFEKAYEAGKQEDSPFQFTLTIKTGDINVFSSNPGHPGSMVGTVIAPALSDKPMTISNGVFNLFVKDANNPLHKKMKYSMQLNTHDGKHYFFDGYKQVEHDKHFDMWSDTSTLYITVYNGTNTTGTKAGVGILKIAPGDFAKQMTTMKAVDTKNKWESIKALEKFSMFFSKNIIDTYIKPVFGNIKNKLVDKEKHEKVI</sequence>
<keyword evidence="7" id="KW-0443">Lipid metabolism</keyword>
<evidence type="ECO:0000256" key="2">
    <source>
        <dbReference type="ARBA" id="ARBA00010790"/>
    </source>
</evidence>
<evidence type="ECO:0000313" key="19">
    <source>
        <dbReference type="Proteomes" id="UP000305848"/>
    </source>
</evidence>
<comment type="cofactor">
    <cofactor evidence="1">
        <name>FAD</name>
        <dbReference type="ChEBI" id="CHEBI:57692"/>
    </cofactor>
</comment>
<dbReference type="InterPro" id="IPR017896">
    <property type="entry name" value="4Fe4S_Fe-S-bd"/>
</dbReference>
<keyword evidence="3" id="KW-0153">Cholesterol metabolism</keyword>
<dbReference type="GO" id="GO:0016995">
    <property type="term" value="F:cholesterol oxidase activity"/>
    <property type="evidence" value="ECO:0007669"/>
    <property type="project" value="UniProtKB-EC"/>
</dbReference>
<dbReference type="GO" id="GO:0050660">
    <property type="term" value="F:flavin adenine dinucleotide binding"/>
    <property type="evidence" value="ECO:0007669"/>
    <property type="project" value="InterPro"/>
</dbReference>
<proteinExistence type="inferred from homology"/>
<dbReference type="SUPFAM" id="SSF51905">
    <property type="entry name" value="FAD/NAD(P)-binding domain"/>
    <property type="match status" value="1"/>
</dbReference>
<feature type="domain" description="4Fe-4S ferredoxin-type" evidence="17">
    <location>
        <begin position="188"/>
        <end position="217"/>
    </location>
</feature>
<name>A0A4U3L950_9BACT</name>
<dbReference type="Proteomes" id="UP000305848">
    <property type="component" value="Unassembled WGS sequence"/>
</dbReference>
<keyword evidence="4 16" id="KW-0285">Flavoprotein</keyword>
<dbReference type="InterPro" id="IPR036188">
    <property type="entry name" value="FAD/NAD-bd_sf"/>
</dbReference>
<comment type="similarity">
    <text evidence="2 16">Belongs to the GMC oxidoreductase family.</text>
</comment>
<dbReference type="PANTHER" id="PTHR47470">
    <property type="entry name" value="CHOLESTEROL OXIDASE"/>
    <property type="match status" value="1"/>
</dbReference>
<keyword evidence="5 16" id="KW-0274">FAD</keyword>
<dbReference type="Pfam" id="PF05199">
    <property type="entry name" value="GMC_oxred_C"/>
    <property type="match status" value="1"/>
</dbReference>
<evidence type="ECO:0000256" key="12">
    <source>
        <dbReference type="ARBA" id="ARBA00049645"/>
    </source>
</evidence>
<dbReference type="PROSITE" id="PS51379">
    <property type="entry name" value="4FE4S_FER_2"/>
    <property type="match status" value="1"/>
</dbReference>
<evidence type="ECO:0000259" key="17">
    <source>
        <dbReference type="PROSITE" id="PS51379"/>
    </source>
</evidence>
<dbReference type="GO" id="GO:0008203">
    <property type="term" value="P:cholesterol metabolic process"/>
    <property type="evidence" value="ECO:0007669"/>
    <property type="project" value="UniProtKB-KW"/>
</dbReference>
<dbReference type="InterPro" id="IPR007867">
    <property type="entry name" value="GMC_OxRtase_C"/>
</dbReference>
<keyword evidence="19" id="KW-1185">Reference proteome</keyword>
<dbReference type="PROSITE" id="PS00623">
    <property type="entry name" value="GMC_OXRED_1"/>
    <property type="match status" value="1"/>
</dbReference>
<dbReference type="InterPro" id="IPR052542">
    <property type="entry name" value="Cholesterol_Oxidase"/>
</dbReference>
<dbReference type="InterPro" id="IPR000172">
    <property type="entry name" value="GMC_OxRdtase_N"/>
</dbReference>
<dbReference type="EC" id="1.1.3.6" evidence="13"/>
<dbReference type="PANTHER" id="PTHR47470:SF1">
    <property type="entry name" value="FAD-DEPENDENT OXIDOREDUCTASE 2 FAD BINDING DOMAIN-CONTAINING PROTEIN"/>
    <property type="match status" value="1"/>
</dbReference>
<keyword evidence="8" id="KW-1207">Sterol metabolism</keyword>
<evidence type="ECO:0000256" key="1">
    <source>
        <dbReference type="ARBA" id="ARBA00001974"/>
    </source>
</evidence>
<evidence type="ECO:0000256" key="8">
    <source>
        <dbReference type="ARBA" id="ARBA00023166"/>
    </source>
</evidence>
<dbReference type="Gene3D" id="3.50.50.60">
    <property type="entry name" value="FAD/NAD(P)-binding domain"/>
    <property type="match status" value="3"/>
</dbReference>
<comment type="pathway">
    <text evidence="12">Steroid metabolism; cholesterol degradation.</text>
</comment>
<gene>
    <name evidence="18" type="ORF">FC093_02195</name>
</gene>
<keyword evidence="6" id="KW-0560">Oxidoreductase</keyword>
<evidence type="ECO:0000256" key="3">
    <source>
        <dbReference type="ARBA" id="ARBA00022548"/>
    </source>
</evidence>
<comment type="caution">
    <text evidence="18">The sequence shown here is derived from an EMBL/GenBank/DDBJ whole genome shotgun (WGS) entry which is preliminary data.</text>
</comment>
<evidence type="ECO:0000256" key="5">
    <source>
        <dbReference type="ARBA" id="ARBA00022827"/>
    </source>
</evidence>
<dbReference type="Pfam" id="PF00732">
    <property type="entry name" value="GMC_oxred_N"/>
    <property type="match status" value="1"/>
</dbReference>